<organism evidence="9 10">
    <name type="scientific">Gracilariopsis chorda</name>
    <dbReference type="NCBI Taxonomy" id="448386"/>
    <lineage>
        <taxon>Eukaryota</taxon>
        <taxon>Rhodophyta</taxon>
        <taxon>Florideophyceae</taxon>
        <taxon>Rhodymeniophycidae</taxon>
        <taxon>Gracilariales</taxon>
        <taxon>Gracilariaceae</taxon>
        <taxon>Gracilariopsis</taxon>
    </lineage>
</organism>
<dbReference type="InterPro" id="IPR032416">
    <property type="entry name" value="Peptidase_M24_C"/>
</dbReference>
<dbReference type="STRING" id="448386.A0A2V3IFP0"/>
<evidence type="ECO:0000256" key="5">
    <source>
        <dbReference type="ARBA" id="ARBA00023211"/>
    </source>
</evidence>
<evidence type="ECO:0000256" key="1">
    <source>
        <dbReference type="ARBA" id="ARBA00001936"/>
    </source>
</evidence>
<dbReference type="OrthoDB" id="9995434at2759"/>
<keyword evidence="10" id="KW-1185">Reference proteome</keyword>
<dbReference type="Pfam" id="PF16188">
    <property type="entry name" value="Peptidase_M24_C"/>
    <property type="match status" value="1"/>
</dbReference>
<comment type="cofactor">
    <cofactor evidence="1">
        <name>Mn(2+)</name>
        <dbReference type="ChEBI" id="CHEBI:29035"/>
    </cofactor>
</comment>
<dbReference type="InterPro" id="IPR036005">
    <property type="entry name" value="Creatinase/aminopeptidase-like"/>
</dbReference>
<keyword evidence="3" id="KW-0479">Metal-binding</keyword>
<evidence type="ECO:0000256" key="2">
    <source>
        <dbReference type="ARBA" id="ARBA00008766"/>
    </source>
</evidence>
<evidence type="ECO:0000256" key="3">
    <source>
        <dbReference type="ARBA" id="ARBA00022723"/>
    </source>
</evidence>
<sequence length="654" mass="72756">MKRSRDSNAPGHPLPSDVAAMSVAARVEALRDLMREHSITAYIVPSDDAHMSEYVAACDRRRAFISGFNGSAGTALITLENAYLWTDGRYTVQATAQLDPNVYQLMRMYEQTPIEQWIPENLPVDANVVLDGLTVSVATVKRLQSSIANASPPSRIVVKPLPQDVPNLIDQIWASAKPSKPASTIFVHPVKYAGVSAEQKIRLVRDRMRDKACTILMVCALDEVAWLLNLRGADVDYNPVFWAYVIVTLQDVTLYVNSTRFQKDVQQYLKEAHVKVAPYDSLLSDLAARQWTDDDCVWLDPSTCNYAILNCIEHCQTNIQTVRKRSPISLSKARKNDVELDGMRKSHVRDGAALVKFLTWLEHQVVHLHNTPTECEAADQLEKLRSVQDNFVSLSFQTISGYGANGAVVHYQPERNSAAKITTESVYLVDSGAQYLDGTTDVTRTVHLGEPTAWQKECFTRVLQGHIAIDSALFPEGTTGLQVDAFARRALWNAGLDYSHGTGHGVGSFMNVHEGPHVISFKAPANVTPLEAGFITSNEPGYYEEGQFGIRIESLCIIKEASVTGPPTGKSKRFFEMEHITLCPIQRKMIDVSLLSAEEMKWVDEYHKECCEKLAPFLKDDEVLRGRRMVLGLIPGCSRSDVIAIAEDALCERT</sequence>
<dbReference type="GO" id="GO:0005737">
    <property type="term" value="C:cytoplasm"/>
    <property type="evidence" value="ECO:0007669"/>
    <property type="project" value="UniProtKB-ARBA"/>
</dbReference>
<keyword evidence="9" id="KW-0031">Aminopeptidase</keyword>
<comment type="caution">
    <text evidence="9">The sequence shown here is derived from an EMBL/GenBank/DDBJ whole genome shotgun (WGS) entry which is preliminary data.</text>
</comment>
<dbReference type="FunFam" id="3.40.350.10:FF:000003">
    <property type="entry name" value="Xaa-pro aminopeptidase P"/>
    <property type="match status" value="1"/>
</dbReference>
<dbReference type="SUPFAM" id="SSF55920">
    <property type="entry name" value="Creatinase/aminopeptidase"/>
    <property type="match status" value="1"/>
</dbReference>
<dbReference type="InterPro" id="IPR029149">
    <property type="entry name" value="Creatin/AminoP/Spt16_N"/>
</dbReference>
<evidence type="ECO:0000259" key="6">
    <source>
        <dbReference type="Pfam" id="PF00557"/>
    </source>
</evidence>
<dbReference type="Gene3D" id="3.90.230.10">
    <property type="entry name" value="Creatinase/methionine aminopeptidase superfamily"/>
    <property type="match status" value="1"/>
</dbReference>
<dbReference type="PANTHER" id="PTHR43763">
    <property type="entry name" value="XAA-PRO AMINOPEPTIDASE 1"/>
    <property type="match status" value="1"/>
</dbReference>
<dbReference type="InterPro" id="IPR000587">
    <property type="entry name" value="Creatinase_N"/>
</dbReference>
<accession>A0A2V3IFP0</accession>
<dbReference type="Pfam" id="PF00557">
    <property type="entry name" value="Peptidase_M24"/>
    <property type="match status" value="1"/>
</dbReference>
<gene>
    <name evidence="9" type="ORF">BWQ96_09398</name>
</gene>
<dbReference type="AlphaFoldDB" id="A0A2V3IFP0"/>
<evidence type="ECO:0000259" key="7">
    <source>
        <dbReference type="Pfam" id="PF01321"/>
    </source>
</evidence>
<dbReference type="GO" id="GO:0046872">
    <property type="term" value="F:metal ion binding"/>
    <property type="evidence" value="ECO:0007669"/>
    <property type="project" value="UniProtKB-KW"/>
</dbReference>
<dbReference type="FunFam" id="3.90.230.10:FF:000007">
    <property type="entry name" value="Xaa-Pro aminopeptidase P"/>
    <property type="match status" value="1"/>
</dbReference>
<dbReference type="EMBL" id="NBIV01000252">
    <property type="protein sequence ID" value="PXF40905.1"/>
    <property type="molecule type" value="Genomic_DNA"/>
</dbReference>
<comment type="similarity">
    <text evidence="2">Belongs to the peptidase M24B family.</text>
</comment>
<feature type="domain" description="Peptidase M24 C-terminal" evidence="8">
    <location>
        <begin position="574"/>
        <end position="622"/>
    </location>
</feature>
<dbReference type="InterPro" id="IPR000994">
    <property type="entry name" value="Pept_M24"/>
</dbReference>
<dbReference type="InterPro" id="IPR033740">
    <property type="entry name" value="Pept_M24B"/>
</dbReference>
<evidence type="ECO:0000313" key="10">
    <source>
        <dbReference type="Proteomes" id="UP000247409"/>
    </source>
</evidence>
<dbReference type="SUPFAM" id="SSF53092">
    <property type="entry name" value="Creatinase/prolidase N-terminal domain"/>
    <property type="match status" value="1"/>
</dbReference>
<dbReference type="GO" id="GO:0070006">
    <property type="term" value="F:metalloaminopeptidase activity"/>
    <property type="evidence" value="ECO:0007669"/>
    <property type="project" value="InterPro"/>
</dbReference>
<protein>
    <submittedName>
        <fullName evidence="9">Putative Xaa-Pro aminopeptidase P</fullName>
    </submittedName>
</protein>
<feature type="domain" description="Peptidase M24" evidence="6">
    <location>
        <begin position="342"/>
        <end position="560"/>
    </location>
</feature>
<reference evidence="9 10" key="1">
    <citation type="journal article" date="2018" name="Mol. Biol. Evol.">
        <title>Analysis of the draft genome of the red seaweed Gracilariopsis chorda provides insights into genome size evolution in Rhodophyta.</title>
        <authorList>
            <person name="Lee J."/>
            <person name="Yang E.C."/>
            <person name="Graf L."/>
            <person name="Yang J.H."/>
            <person name="Qiu H."/>
            <person name="Zel Zion U."/>
            <person name="Chan C.X."/>
            <person name="Stephens T.G."/>
            <person name="Weber A.P.M."/>
            <person name="Boo G.H."/>
            <person name="Boo S.M."/>
            <person name="Kim K.M."/>
            <person name="Shin Y."/>
            <person name="Jung M."/>
            <person name="Lee S.J."/>
            <person name="Yim H.S."/>
            <person name="Lee J.H."/>
            <person name="Bhattacharya D."/>
            <person name="Yoon H.S."/>
        </authorList>
    </citation>
    <scope>NUCLEOTIDE SEQUENCE [LARGE SCALE GENOMIC DNA]</scope>
    <source>
        <strain evidence="9 10">SKKU-2015</strain>
        <tissue evidence="9">Whole body</tissue>
    </source>
</reference>
<dbReference type="PANTHER" id="PTHR43763:SF6">
    <property type="entry name" value="XAA-PRO AMINOPEPTIDASE 1"/>
    <property type="match status" value="1"/>
</dbReference>
<feature type="domain" description="Creatinase N-terminal" evidence="7">
    <location>
        <begin position="26"/>
        <end position="150"/>
    </location>
</feature>
<evidence type="ECO:0000259" key="8">
    <source>
        <dbReference type="Pfam" id="PF16188"/>
    </source>
</evidence>
<name>A0A2V3IFP0_9FLOR</name>
<dbReference type="Gene3D" id="3.40.350.10">
    <property type="entry name" value="Creatinase/prolidase N-terminal domain"/>
    <property type="match status" value="2"/>
</dbReference>
<dbReference type="CDD" id="cd01085">
    <property type="entry name" value="APP"/>
    <property type="match status" value="1"/>
</dbReference>
<keyword evidence="4" id="KW-0378">Hydrolase</keyword>
<dbReference type="Pfam" id="PF16189">
    <property type="entry name" value="Creatinase_N_2"/>
    <property type="match status" value="1"/>
</dbReference>
<proteinExistence type="inferred from homology"/>
<dbReference type="Pfam" id="PF01321">
    <property type="entry name" value="Creatinase_N"/>
    <property type="match status" value="1"/>
</dbReference>
<evidence type="ECO:0000256" key="4">
    <source>
        <dbReference type="ARBA" id="ARBA00022801"/>
    </source>
</evidence>
<keyword evidence="5" id="KW-0464">Manganese</keyword>
<evidence type="ECO:0000313" key="9">
    <source>
        <dbReference type="EMBL" id="PXF40905.1"/>
    </source>
</evidence>
<keyword evidence="9" id="KW-0645">Protease</keyword>
<dbReference type="InterPro" id="IPR050422">
    <property type="entry name" value="X-Pro_aminopeptidase_P"/>
</dbReference>
<dbReference type="Proteomes" id="UP000247409">
    <property type="component" value="Unassembled WGS sequence"/>
</dbReference>